<dbReference type="PANTHER" id="PTHR14327:SF1">
    <property type="entry name" value="CATION CHANNEL SPERM-ASSOCIATED AUXILIARY SUBUNIT GAMMA"/>
    <property type="match status" value="1"/>
</dbReference>
<keyword evidence="4" id="KW-1185">Reference proteome</keyword>
<feature type="domain" description="CATSPERG Ig-like" evidence="2">
    <location>
        <begin position="179"/>
        <end position="271"/>
    </location>
</feature>
<protein>
    <submittedName>
        <fullName evidence="3">Uncharacterized protein</fullName>
    </submittedName>
</protein>
<sequence length="392" mass="42618">MIPSGASYSAPLLTLTLTDMSFHQSPGNDLFIWGNSLFYSPDGGATMLVVYILTAPATITYFTSSPDGTFAFLTSDNQEFFGNLGTKSIFPITTTRTPSAGSVYFPYFDRSNTFKELTLTQTGNTFTTSSTTLDVSSVLDYNQLKTSATCPYSRMLFVYTSDAVTVQNQDSGLLVSESLPNSIYLDYKKSYTFSVRMTPTTPASSGTLQLGFYLSNNDAIGISWTRNVVANWEIQYDITLTDLGAQGQTYPGTNLKGTALRITPIGSNFGCKNFVGRSWKTKVTQSIVVYSGCPPNQAMKFDWSSSTATQSCPNANSSLPCLFYDEVFPLKFSILNQITNTLSQYTGTYTLQVIGGGPSLTTISNYTNTQITSVNPGGNTLIWSDSSANQIT</sequence>
<dbReference type="AlphaFoldDB" id="A0A1Y2C0F9"/>
<dbReference type="GO" id="GO:0031514">
    <property type="term" value="C:motile cilium"/>
    <property type="evidence" value="ECO:0007669"/>
    <property type="project" value="TreeGrafter"/>
</dbReference>
<dbReference type="Pfam" id="PF22846">
    <property type="entry name" value="CATSPERG_C"/>
    <property type="match status" value="1"/>
</dbReference>
<comment type="caution">
    <text evidence="3">The sequence shown here is derived from an EMBL/GenBank/DDBJ whole genome shotgun (WGS) entry which is preliminary data.</text>
</comment>
<name>A0A1Y2C0F9_9FUNG</name>
<organism evidence="3 4">
    <name type="scientific">Rhizoclosmatium globosum</name>
    <dbReference type="NCBI Taxonomy" id="329046"/>
    <lineage>
        <taxon>Eukaryota</taxon>
        <taxon>Fungi</taxon>
        <taxon>Fungi incertae sedis</taxon>
        <taxon>Chytridiomycota</taxon>
        <taxon>Chytridiomycota incertae sedis</taxon>
        <taxon>Chytridiomycetes</taxon>
        <taxon>Chytridiales</taxon>
        <taxon>Chytriomycetaceae</taxon>
        <taxon>Rhizoclosmatium</taxon>
    </lineage>
</organism>
<dbReference type="InterPro" id="IPR053873">
    <property type="entry name" value="CATSPERG_C"/>
</dbReference>
<accession>A0A1Y2C0F9</accession>
<feature type="domain" description="CATSPERG C-terminal" evidence="1">
    <location>
        <begin position="312"/>
        <end position="386"/>
    </location>
</feature>
<evidence type="ECO:0000313" key="3">
    <source>
        <dbReference type="EMBL" id="ORY40518.1"/>
    </source>
</evidence>
<dbReference type="InterPro" id="IPR028246">
    <property type="entry name" value="CATSPERG"/>
</dbReference>
<proteinExistence type="predicted"/>
<reference evidence="3 4" key="1">
    <citation type="submission" date="2016-07" db="EMBL/GenBank/DDBJ databases">
        <title>Pervasive Adenine N6-methylation of Active Genes in Fungi.</title>
        <authorList>
            <consortium name="DOE Joint Genome Institute"/>
            <person name="Mondo S.J."/>
            <person name="Dannebaum R.O."/>
            <person name="Kuo R.C."/>
            <person name="Labutti K."/>
            <person name="Haridas S."/>
            <person name="Kuo A."/>
            <person name="Salamov A."/>
            <person name="Ahrendt S.R."/>
            <person name="Lipzen A."/>
            <person name="Sullivan W."/>
            <person name="Andreopoulos W.B."/>
            <person name="Clum A."/>
            <person name="Lindquist E."/>
            <person name="Daum C."/>
            <person name="Ramamoorthy G.K."/>
            <person name="Gryganskyi A."/>
            <person name="Culley D."/>
            <person name="Magnuson J.K."/>
            <person name="James T.Y."/>
            <person name="O'Malley M.A."/>
            <person name="Stajich J.E."/>
            <person name="Spatafora J.W."/>
            <person name="Visel A."/>
            <person name="Grigoriev I.V."/>
        </authorList>
    </citation>
    <scope>NUCLEOTIDE SEQUENCE [LARGE SCALE GENOMIC DNA]</scope>
    <source>
        <strain evidence="3 4">JEL800</strain>
    </source>
</reference>
<dbReference type="STRING" id="329046.A0A1Y2C0F9"/>
<dbReference type="Pfam" id="PF22851">
    <property type="entry name" value="CATSPERG_Ig-like"/>
    <property type="match status" value="1"/>
</dbReference>
<evidence type="ECO:0000259" key="1">
    <source>
        <dbReference type="Pfam" id="PF22846"/>
    </source>
</evidence>
<dbReference type="PANTHER" id="PTHR14327">
    <property type="entry name" value="CATION CHANNEL SPERM-ASSOCIATED PROTEIN SUBUNIT GAMMA"/>
    <property type="match status" value="1"/>
</dbReference>
<gene>
    <name evidence="3" type="ORF">BCR33DRAFT_740348</name>
</gene>
<dbReference type="EMBL" id="MCGO01000035">
    <property type="protein sequence ID" value="ORY40518.1"/>
    <property type="molecule type" value="Genomic_DNA"/>
</dbReference>
<dbReference type="InterPro" id="IPR053874">
    <property type="entry name" value="CATSPERG_Ig-like"/>
</dbReference>
<dbReference type="Proteomes" id="UP000193642">
    <property type="component" value="Unassembled WGS sequence"/>
</dbReference>
<evidence type="ECO:0000259" key="2">
    <source>
        <dbReference type="Pfam" id="PF22851"/>
    </source>
</evidence>
<evidence type="ECO:0000313" key="4">
    <source>
        <dbReference type="Proteomes" id="UP000193642"/>
    </source>
</evidence>
<dbReference type="GO" id="GO:0036128">
    <property type="term" value="C:CatSper complex"/>
    <property type="evidence" value="ECO:0007669"/>
    <property type="project" value="InterPro"/>
</dbReference>
<dbReference type="OrthoDB" id="9949093at2759"/>